<evidence type="ECO:0000313" key="6">
    <source>
        <dbReference type="EMBL" id="GGC89325.1"/>
    </source>
</evidence>
<feature type="domain" description="HTH gntR-type" evidence="5">
    <location>
        <begin position="18"/>
        <end position="85"/>
    </location>
</feature>
<evidence type="ECO:0000259" key="5">
    <source>
        <dbReference type="PROSITE" id="PS50949"/>
    </source>
</evidence>
<evidence type="ECO:0000256" key="1">
    <source>
        <dbReference type="ARBA" id="ARBA00023015"/>
    </source>
</evidence>
<evidence type="ECO:0000256" key="2">
    <source>
        <dbReference type="ARBA" id="ARBA00023125"/>
    </source>
</evidence>
<keyword evidence="7" id="KW-1185">Reference proteome</keyword>
<dbReference type="GO" id="GO:0003700">
    <property type="term" value="F:DNA-binding transcription factor activity"/>
    <property type="evidence" value="ECO:0007669"/>
    <property type="project" value="InterPro"/>
</dbReference>
<dbReference type="PANTHER" id="PTHR43537:SF49">
    <property type="entry name" value="TRANSCRIPTIONAL REGULATORY PROTEIN"/>
    <property type="match status" value="1"/>
</dbReference>
<dbReference type="InterPro" id="IPR008920">
    <property type="entry name" value="TF_FadR/GntR_C"/>
</dbReference>
<dbReference type="Pfam" id="PF00392">
    <property type="entry name" value="GntR"/>
    <property type="match status" value="1"/>
</dbReference>
<feature type="compositionally biased region" description="Basic and acidic residues" evidence="4">
    <location>
        <begin position="9"/>
        <end position="22"/>
    </location>
</feature>
<gene>
    <name evidence="6" type="ORF">GCM10010994_53970</name>
</gene>
<dbReference type="CDD" id="cd07377">
    <property type="entry name" value="WHTH_GntR"/>
    <property type="match status" value="1"/>
</dbReference>
<keyword evidence="3" id="KW-0804">Transcription</keyword>
<comment type="caution">
    <text evidence="6">The sequence shown here is derived from an EMBL/GenBank/DDBJ whole genome shotgun (WGS) entry which is preliminary data.</text>
</comment>
<proteinExistence type="predicted"/>
<accession>A0A916UVN2</accession>
<dbReference type="SUPFAM" id="SSF48008">
    <property type="entry name" value="GntR ligand-binding domain-like"/>
    <property type="match status" value="1"/>
</dbReference>
<dbReference type="Gene3D" id="1.20.120.530">
    <property type="entry name" value="GntR ligand-binding domain-like"/>
    <property type="match status" value="1"/>
</dbReference>
<reference evidence="6" key="1">
    <citation type="journal article" date="2014" name="Int. J. Syst. Evol. Microbiol.">
        <title>Complete genome sequence of Corynebacterium casei LMG S-19264T (=DSM 44701T), isolated from a smear-ripened cheese.</title>
        <authorList>
            <consortium name="US DOE Joint Genome Institute (JGI-PGF)"/>
            <person name="Walter F."/>
            <person name="Albersmeier A."/>
            <person name="Kalinowski J."/>
            <person name="Ruckert C."/>
        </authorList>
    </citation>
    <scope>NUCLEOTIDE SEQUENCE</scope>
    <source>
        <strain evidence="6">CGMCC 1.12919</strain>
    </source>
</reference>
<feature type="region of interest" description="Disordered" evidence="4">
    <location>
        <begin position="1"/>
        <end position="22"/>
    </location>
</feature>
<dbReference type="PANTHER" id="PTHR43537">
    <property type="entry name" value="TRANSCRIPTIONAL REGULATOR, GNTR FAMILY"/>
    <property type="match status" value="1"/>
</dbReference>
<dbReference type="AlphaFoldDB" id="A0A916UVN2"/>
<dbReference type="RefSeq" id="WP_188612280.1">
    <property type="nucleotide sequence ID" value="NZ_BMGG01000011.1"/>
</dbReference>
<evidence type="ECO:0000256" key="3">
    <source>
        <dbReference type="ARBA" id="ARBA00023163"/>
    </source>
</evidence>
<evidence type="ECO:0000256" key="4">
    <source>
        <dbReference type="SAM" id="MobiDB-lite"/>
    </source>
</evidence>
<sequence length="238" mass="27136">MDAVPASNVRKDRPPVPPGQRERVQRAIEDDIASGFYKAGQRLDEREIGARLNVSRTPVREALNRLVSAGLVEARPKQGCFVASLSFQDFLQQYEFMADLEALCAKLAARRMDGPQRDRLHQLAEAGRRAAEAGDIEAYVQVNLDFHQTIYMGARNRFLERTIMELRRRMAHYRSYSFRLPGRLKASAAEHEAVMEVILRADAEEAHRLMRWHLEIGRPETADYLMAVSQALFPADDQ</sequence>
<protein>
    <recommendedName>
        <fullName evidence="5">HTH gntR-type domain-containing protein</fullName>
    </recommendedName>
</protein>
<keyword evidence="1" id="KW-0805">Transcription regulation</keyword>
<dbReference type="PROSITE" id="PS50949">
    <property type="entry name" value="HTH_GNTR"/>
    <property type="match status" value="1"/>
</dbReference>
<dbReference type="Gene3D" id="1.10.10.10">
    <property type="entry name" value="Winged helix-like DNA-binding domain superfamily/Winged helix DNA-binding domain"/>
    <property type="match status" value="1"/>
</dbReference>
<dbReference type="Proteomes" id="UP000637002">
    <property type="component" value="Unassembled WGS sequence"/>
</dbReference>
<dbReference type="PRINTS" id="PR00035">
    <property type="entry name" value="HTHGNTR"/>
</dbReference>
<dbReference type="InterPro" id="IPR036388">
    <property type="entry name" value="WH-like_DNA-bd_sf"/>
</dbReference>
<reference evidence="6" key="2">
    <citation type="submission" date="2020-09" db="EMBL/GenBank/DDBJ databases">
        <authorList>
            <person name="Sun Q."/>
            <person name="Zhou Y."/>
        </authorList>
    </citation>
    <scope>NUCLEOTIDE SEQUENCE</scope>
    <source>
        <strain evidence="6">CGMCC 1.12919</strain>
    </source>
</reference>
<dbReference type="SUPFAM" id="SSF46785">
    <property type="entry name" value="Winged helix' DNA-binding domain"/>
    <property type="match status" value="1"/>
</dbReference>
<dbReference type="InterPro" id="IPR036390">
    <property type="entry name" value="WH_DNA-bd_sf"/>
</dbReference>
<dbReference type="InterPro" id="IPR000524">
    <property type="entry name" value="Tscrpt_reg_HTH_GntR"/>
</dbReference>
<organism evidence="6 7">
    <name type="scientific">Chelatococcus reniformis</name>
    <dbReference type="NCBI Taxonomy" id="1494448"/>
    <lineage>
        <taxon>Bacteria</taxon>
        <taxon>Pseudomonadati</taxon>
        <taxon>Pseudomonadota</taxon>
        <taxon>Alphaproteobacteria</taxon>
        <taxon>Hyphomicrobiales</taxon>
        <taxon>Chelatococcaceae</taxon>
        <taxon>Chelatococcus</taxon>
    </lineage>
</organism>
<evidence type="ECO:0000313" key="7">
    <source>
        <dbReference type="Proteomes" id="UP000637002"/>
    </source>
</evidence>
<dbReference type="SMART" id="SM00895">
    <property type="entry name" value="FCD"/>
    <property type="match status" value="1"/>
</dbReference>
<dbReference type="EMBL" id="BMGG01000011">
    <property type="protein sequence ID" value="GGC89325.1"/>
    <property type="molecule type" value="Genomic_DNA"/>
</dbReference>
<dbReference type="GO" id="GO:0003677">
    <property type="term" value="F:DNA binding"/>
    <property type="evidence" value="ECO:0007669"/>
    <property type="project" value="UniProtKB-KW"/>
</dbReference>
<dbReference type="SMART" id="SM00345">
    <property type="entry name" value="HTH_GNTR"/>
    <property type="match status" value="1"/>
</dbReference>
<name>A0A916UVN2_9HYPH</name>
<keyword evidence="2" id="KW-0238">DNA-binding</keyword>
<dbReference type="Pfam" id="PF07729">
    <property type="entry name" value="FCD"/>
    <property type="match status" value="1"/>
</dbReference>
<dbReference type="InterPro" id="IPR011711">
    <property type="entry name" value="GntR_C"/>
</dbReference>